<keyword evidence="4" id="KW-0336">GPI-anchor</keyword>
<dbReference type="CDD" id="cd00010">
    <property type="entry name" value="AAI_LTSS"/>
    <property type="match status" value="1"/>
</dbReference>
<keyword evidence="3" id="KW-1003">Cell membrane</keyword>
<dbReference type="RefSeq" id="XP_035547759.1">
    <property type="nucleotide sequence ID" value="XM_035691866.1"/>
</dbReference>
<evidence type="ECO:0000313" key="13">
    <source>
        <dbReference type="RefSeq" id="XP_018832722.1"/>
    </source>
</evidence>
<keyword evidence="12" id="KW-1185">Reference proteome</keyword>
<dbReference type="OrthoDB" id="911994at2759"/>
<feature type="chain" id="PRO_5044574409" evidence="10">
    <location>
        <begin position="25"/>
        <end position="184"/>
    </location>
</feature>
<dbReference type="GO" id="GO:0008289">
    <property type="term" value="F:lipid binding"/>
    <property type="evidence" value="ECO:0007669"/>
    <property type="project" value="InterPro"/>
</dbReference>
<dbReference type="PRINTS" id="PR00382">
    <property type="entry name" value="LIPIDTRNSFER"/>
</dbReference>
<keyword evidence="8" id="KW-0449">Lipoprotein</keyword>
<dbReference type="GO" id="GO:0006869">
    <property type="term" value="P:lipid transport"/>
    <property type="evidence" value="ECO:0007669"/>
    <property type="project" value="InterPro"/>
</dbReference>
<dbReference type="PANTHER" id="PTHR33044">
    <property type="entry name" value="BIFUNCTIONAL INHIBITOR/LIPID-TRANSFER PROTEIN/SEED STORAGE 2S ALBUMIN SUPERFAMILY PROTEIN-RELATED"/>
    <property type="match status" value="1"/>
</dbReference>
<keyword evidence="7" id="KW-0325">Glycoprotein</keyword>
<dbReference type="InterPro" id="IPR036312">
    <property type="entry name" value="Bifun_inhib/LTP/seed_sf"/>
</dbReference>
<dbReference type="InterPro" id="IPR043325">
    <property type="entry name" value="LTSS"/>
</dbReference>
<dbReference type="FunFam" id="1.10.110.10:FF:000001">
    <property type="entry name" value="Bifunctional inhibitor/lipid-transfer protein/seed storage 2S albumin superfamily protein"/>
    <property type="match status" value="1"/>
</dbReference>
<comment type="subcellular location">
    <subcellularLocation>
        <location evidence="1">Cell membrane</location>
        <topology evidence="1">Lipid-anchor</topology>
        <topology evidence="1">GPI-anchor</topology>
    </subcellularLocation>
</comment>
<feature type="domain" description="Bifunctional inhibitor/plant lipid transfer protein/seed storage helical" evidence="11">
    <location>
        <begin position="28"/>
        <end position="105"/>
    </location>
</feature>
<evidence type="ECO:0000256" key="8">
    <source>
        <dbReference type="ARBA" id="ARBA00023288"/>
    </source>
</evidence>
<evidence type="ECO:0000256" key="5">
    <source>
        <dbReference type="ARBA" id="ARBA00022729"/>
    </source>
</evidence>
<evidence type="ECO:0000256" key="1">
    <source>
        <dbReference type="ARBA" id="ARBA00004609"/>
    </source>
</evidence>
<protein>
    <submittedName>
        <fullName evidence="13 14">Non-specific lipid-transfer protein-like protein At2g13820</fullName>
    </submittedName>
</protein>
<sequence length="184" mass="18107">MALRGIDMALAVVLVSILSARAAAQSGCNSVLIGLAPCLNYITGSSSTPSSSCCSQLASAVQSKPQCLCTALNGGGASLGITINQTLALALPGACNVQTPPVSQCNAANGPAPSPVASPLSSPEGVPDGSSDQTPNPATSSSEPGPGSKSVPTTATGSSNGAIVMNLEMPLQLALLFLFMATYN</sequence>
<dbReference type="GO" id="GO:0098552">
    <property type="term" value="C:side of membrane"/>
    <property type="evidence" value="ECO:0007669"/>
    <property type="project" value="UniProtKB-KW"/>
</dbReference>
<feature type="region of interest" description="Disordered" evidence="9">
    <location>
        <begin position="106"/>
        <end position="155"/>
    </location>
</feature>
<evidence type="ECO:0000313" key="14">
    <source>
        <dbReference type="RefSeq" id="XP_035547759.1"/>
    </source>
</evidence>
<dbReference type="InterPro" id="IPR000528">
    <property type="entry name" value="Plant_nsLTP"/>
</dbReference>
<evidence type="ECO:0000313" key="15">
    <source>
        <dbReference type="RefSeq" id="XP_035547760.1"/>
    </source>
</evidence>
<dbReference type="InterPro" id="IPR016140">
    <property type="entry name" value="Bifunc_inhib/LTP/seed_store"/>
</dbReference>
<evidence type="ECO:0000313" key="12">
    <source>
        <dbReference type="Proteomes" id="UP000235220"/>
    </source>
</evidence>
<dbReference type="RefSeq" id="XP_035547760.1">
    <property type="nucleotide sequence ID" value="XM_035691867.1"/>
</dbReference>
<gene>
    <name evidence="13 14 15" type="primary">LOC109000347</name>
</gene>
<dbReference type="SMART" id="SM00499">
    <property type="entry name" value="AAI"/>
    <property type="match status" value="1"/>
</dbReference>
<feature type="signal peptide" evidence="10">
    <location>
        <begin position="1"/>
        <end position="24"/>
    </location>
</feature>
<dbReference type="GO" id="GO:0005886">
    <property type="term" value="C:plasma membrane"/>
    <property type="evidence" value="ECO:0007669"/>
    <property type="project" value="UniProtKB-SubCell"/>
</dbReference>
<dbReference type="RefSeq" id="XP_018832722.1">
    <property type="nucleotide sequence ID" value="XM_018977177.2"/>
</dbReference>
<evidence type="ECO:0000256" key="2">
    <source>
        <dbReference type="ARBA" id="ARBA00009748"/>
    </source>
</evidence>
<dbReference type="GeneID" id="109000347"/>
<dbReference type="STRING" id="51240.A0A2I4FM46"/>
<dbReference type="SUPFAM" id="SSF47699">
    <property type="entry name" value="Bifunctional inhibitor/lipid-transfer protein/seed storage 2S albumin"/>
    <property type="match status" value="1"/>
</dbReference>
<reference evidence="13 14" key="1">
    <citation type="submission" date="2025-04" db="UniProtKB">
        <authorList>
            <consortium name="RefSeq"/>
        </authorList>
    </citation>
    <scope>IDENTIFICATION</scope>
    <source>
        <tissue evidence="13 14">Leaves</tissue>
    </source>
</reference>
<keyword evidence="6" id="KW-1015">Disulfide bond</keyword>
<accession>A0A2I4FM46</accession>
<evidence type="ECO:0000259" key="11">
    <source>
        <dbReference type="SMART" id="SM00499"/>
    </source>
</evidence>
<evidence type="ECO:0000256" key="6">
    <source>
        <dbReference type="ARBA" id="ARBA00023157"/>
    </source>
</evidence>
<evidence type="ECO:0000256" key="7">
    <source>
        <dbReference type="ARBA" id="ARBA00023180"/>
    </source>
</evidence>
<evidence type="ECO:0000256" key="9">
    <source>
        <dbReference type="SAM" id="MobiDB-lite"/>
    </source>
</evidence>
<dbReference type="KEGG" id="jre:109000347"/>
<keyword evidence="5 10" id="KW-0732">Signal</keyword>
<evidence type="ECO:0000256" key="10">
    <source>
        <dbReference type="SAM" id="SignalP"/>
    </source>
</evidence>
<evidence type="ECO:0000256" key="3">
    <source>
        <dbReference type="ARBA" id="ARBA00022475"/>
    </source>
</evidence>
<evidence type="ECO:0000256" key="4">
    <source>
        <dbReference type="ARBA" id="ARBA00022622"/>
    </source>
</evidence>
<dbReference type="Proteomes" id="UP000235220">
    <property type="component" value="Chromosome 7"/>
</dbReference>
<dbReference type="Gene3D" id="1.10.110.10">
    <property type="entry name" value="Plant lipid-transfer and hydrophobic proteins"/>
    <property type="match status" value="1"/>
</dbReference>
<keyword evidence="4" id="KW-0472">Membrane</keyword>
<feature type="compositionally biased region" description="Polar residues" evidence="9">
    <location>
        <begin position="130"/>
        <end position="143"/>
    </location>
</feature>
<name>A0A2I4FM46_JUGRE</name>
<dbReference type="Gramene" id="Jr07_21310_p1">
    <property type="protein sequence ID" value="cds.Jr07_21310_p1"/>
    <property type="gene ID" value="Jr07_21310"/>
</dbReference>
<comment type="similarity">
    <text evidence="2">Belongs to the plant LTP family.</text>
</comment>
<dbReference type="Pfam" id="PF14368">
    <property type="entry name" value="LTP_2"/>
    <property type="match status" value="1"/>
</dbReference>
<dbReference type="AlphaFoldDB" id="A0A2I4FM46"/>
<organism evidence="12 13">
    <name type="scientific">Juglans regia</name>
    <name type="common">English walnut</name>
    <dbReference type="NCBI Taxonomy" id="51240"/>
    <lineage>
        <taxon>Eukaryota</taxon>
        <taxon>Viridiplantae</taxon>
        <taxon>Streptophyta</taxon>
        <taxon>Embryophyta</taxon>
        <taxon>Tracheophyta</taxon>
        <taxon>Spermatophyta</taxon>
        <taxon>Magnoliopsida</taxon>
        <taxon>eudicotyledons</taxon>
        <taxon>Gunneridae</taxon>
        <taxon>Pentapetalae</taxon>
        <taxon>rosids</taxon>
        <taxon>fabids</taxon>
        <taxon>Fagales</taxon>
        <taxon>Juglandaceae</taxon>
        <taxon>Juglans</taxon>
    </lineage>
</organism>
<proteinExistence type="inferred from homology"/>